<dbReference type="GO" id="GO:0016779">
    <property type="term" value="F:nucleotidyltransferase activity"/>
    <property type="evidence" value="ECO:0007669"/>
    <property type="project" value="UniProtKB-KW"/>
</dbReference>
<protein>
    <recommendedName>
        <fullName evidence="6">DNA polymerase II subunit 2</fullName>
    </recommendedName>
</protein>
<sequence length="535" mass="60098">MQDYRAEIQVMARAYQYRLHPFALKSFSDYLANTTGDSERRRDALRDLFATLHKLCAADRFVDDAKMRLAIAQLSVRDRGASEREGAPTVIPIPLEDTPCVYMDERTGEIKVQRTGHEDGRFTVLRQRYLFAQRRCLRSGLFRRDLNKRSLNQNIPPLLPIIALEGIDASEHVAVLGMIVSRLNETYLEDLHGQVRLVFREEVPPLLGMVGDGFLVVVRGRWSNGVLGVISIELPPAERREDTLRDIGSDYDLFGYRPTDMAAAQLQEKNSLQSVMIVMSHVYLDQPSTVNKLVYFFKEMQNRTESELVNTTLVMVGDFSSSTTQYDDVLHLPDPFEGGDRYKLLMDALATLIATHAPRLAQHAQVVLVPGSNDVTGLLGVLPQPPIVGAFTKTLQSRLKKVVFAPNPCRLRFFTHEMVVARRDFFRSLRESGRAFNWATADAPNSITAFESVAKTILDEAHLAPEVKEGILWKADGTLSLLTLPHLLVLCDSTEQWECTYKGVRVVNPGSFSLASTFLWYTPSDGECSLSSVES</sequence>
<evidence type="ECO:0000313" key="9">
    <source>
        <dbReference type="Proteomes" id="UP000284403"/>
    </source>
</evidence>
<comment type="caution">
    <text evidence="8">The sequence shown here is derived from an EMBL/GenBank/DDBJ whole genome shotgun (WGS) entry which is preliminary data.</text>
</comment>
<evidence type="ECO:0000256" key="1">
    <source>
        <dbReference type="ARBA" id="ARBA00004123"/>
    </source>
</evidence>
<dbReference type="OrthoDB" id="10254730at2759"/>
<reference evidence="8 9" key="1">
    <citation type="journal article" date="2018" name="BMC Genomics">
        <title>Genomic comparison of Trypanosoma conorhini and Trypanosoma rangeli to Trypanosoma cruzi strains of high and low virulence.</title>
        <authorList>
            <person name="Bradwell K.R."/>
            <person name="Koparde V.N."/>
            <person name="Matveyev A.V."/>
            <person name="Serrano M.G."/>
            <person name="Alves J.M."/>
            <person name="Parikh H."/>
            <person name="Huang B."/>
            <person name="Lee V."/>
            <person name="Espinosa-Alvarez O."/>
            <person name="Ortiz P.A."/>
            <person name="Costa-Martins A.G."/>
            <person name="Teixeira M.M."/>
            <person name="Buck G.A."/>
        </authorList>
    </citation>
    <scope>NUCLEOTIDE SEQUENCE [LARGE SCALE GENOMIC DNA]</scope>
    <source>
        <strain evidence="8 9">025E</strain>
    </source>
</reference>
<feature type="domain" description="DNA polymerase alpha/delta/epsilon subunit B" evidence="7">
    <location>
        <begin position="277"/>
        <end position="496"/>
    </location>
</feature>
<dbReference type="PANTHER" id="PTHR12708">
    <property type="entry name" value="DNA POLYMERASE EPSILON SUBUNIT B"/>
    <property type="match status" value="1"/>
</dbReference>
<dbReference type="AlphaFoldDB" id="A0A422PR37"/>
<evidence type="ECO:0000313" key="8">
    <source>
        <dbReference type="EMBL" id="RNF20204.1"/>
    </source>
</evidence>
<evidence type="ECO:0000256" key="6">
    <source>
        <dbReference type="ARBA" id="ARBA00032930"/>
    </source>
</evidence>
<comment type="subcellular location">
    <subcellularLocation>
        <location evidence="1">Nucleus</location>
    </subcellularLocation>
</comment>
<keyword evidence="8" id="KW-0808">Transferase</keyword>
<dbReference type="GO" id="GO:0042276">
    <property type="term" value="P:error-prone translesion synthesis"/>
    <property type="evidence" value="ECO:0007669"/>
    <property type="project" value="TreeGrafter"/>
</dbReference>
<evidence type="ECO:0000259" key="7">
    <source>
        <dbReference type="Pfam" id="PF04042"/>
    </source>
</evidence>
<keyword evidence="9" id="KW-1185">Reference proteome</keyword>
<evidence type="ECO:0000256" key="2">
    <source>
        <dbReference type="ARBA" id="ARBA00009560"/>
    </source>
</evidence>
<dbReference type="EMBL" id="MKKU01000185">
    <property type="protein sequence ID" value="RNF20204.1"/>
    <property type="molecule type" value="Genomic_DNA"/>
</dbReference>
<comment type="similarity">
    <text evidence="2">Belongs to the DNA polymerase epsilon subunit B family.</text>
</comment>
<dbReference type="GO" id="GO:0008622">
    <property type="term" value="C:epsilon DNA polymerase complex"/>
    <property type="evidence" value="ECO:0007669"/>
    <property type="project" value="InterPro"/>
</dbReference>
<dbReference type="Proteomes" id="UP000284403">
    <property type="component" value="Unassembled WGS sequence"/>
</dbReference>
<name>A0A422PR37_9TRYP</name>
<evidence type="ECO:0000256" key="5">
    <source>
        <dbReference type="ARBA" id="ARBA00023242"/>
    </source>
</evidence>
<dbReference type="PANTHER" id="PTHR12708:SF0">
    <property type="entry name" value="DNA POLYMERASE EPSILON SUBUNIT 2"/>
    <property type="match status" value="1"/>
</dbReference>
<dbReference type="GO" id="GO:0003677">
    <property type="term" value="F:DNA binding"/>
    <property type="evidence" value="ECO:0007669"/>
    <property type="project" value="UniProtKB-KW"/>
</dbReference>
<accession>A0A422PR37</accession>
<dbReference type="GO" id="GO:0006261">
    <property type="term" value="P:DNA-templated DNA replication"/>
    <property type="evidence" value="ECO:0007669"/>
    <property type="project" value="InterPro"/>
</dbReference>
<gene>
    <name evidence="8" type="ORF">Tco025E_03906</name>
</gene>
<keyword evidence="4" id="KW-0238">DNA-binding</keyword>
<evidence type="ECO:0000256" key="3">
    <source>
        <dbReference type="ARBA" id="ARBA00022705"/>
    </source>
</evidence>
<proteinExistence type="inferred from homology"/>
<evidence type="ECO:0000256" key="4">
    <source>
        <dbReference type="ARBA" id="ARBA00023125"/>
    </source>
</evidence>
<dbReference type="Gene3D" id="3.60.21.60">
    <property type="match status" value="1"/>
</dbReference>
<keyword evidence="3" id="KW-0235">DNA replication</keyword>
<dbReference type="InterPro" id="IPR016266">
    <property type="entry name" value="POLE2"/>
</dbReference>
<dbReference type="GeneID" id="40317517"/>
<dbReference type="RefSeq" id="XP_029229123.1">
    <property type="nucleotide sequence ID" value="XM_029370822.1"/>
</dbReference>
<organism evidence="8 9">
    <name type="scientific">Trypanosoma conorhini</name>
    <dbReference type="NCBI Taxonomy" id="83891"/>
    <lineage>
        <taxon>Eukaryota</taxon>
        <taxon>Discoba</taxon>
        <taxon>Euglenozoa</taxon>
        <taxon>Kinetoplastea</taxon>
        <taxon>Metakinetoplastina</taxon>
        <taxon>Trypanosomatida</taxon>
        <taxon>Trypanosomatidae</taxon>
        <taxon>Trypanosoma</taxon>
    </lineage>
</organism>
<dbReference type="Pfam" id="PF04042">
    <property type="entry name" value="DNA_pol_E_B"/>
    <property type="match status" value="1"/>
</dbReference>
<dbReference type="InterPro" id="IPR007185">
    <property type="entry name" value="DNA_pol_a/d/e_bsu"/>
</dbReference>
<keyword evidence="8" id="KW-0548">Nucleotidyltransferase</keyword>
<keyword evidence="5" id="KW-0539">Nucleus</keyword>